<comment type="caution">
    <text evidence="4">The sequence shown here is derived from an EMBL/GenBank/DDBJ whole genome shotgun (WGS) entry which is preliminary data.</text>
</comment>
<accession>A0ABN8F1A7</accession>
<evidence type="ECO:0000313" key="5">
    <source>
        <dbReference type="Proteomes" id="UP000837803"/>
    </source>
</evidence>
<keyword evidence="1" id="KW-0444">Lipid biosynthesis</keyword>
<dbReference type="RefSeq" id="WP_238750536.1">
    <property type="nucleotide sequence ID" value="NZ_CAKLPZ010000001.1"/>
</dbReference>
<keyword evidence="2 4" id="KW-0378">Hydrolase</keyword>
<dbReference type="InterPro" id="IPR007431">
    <property type="entry name" value="ACP_PD"/>
</dbReference>
<evidence type="ECO:0000313" key="4">
    <source>
        <dbReference type="EMBL" id="CAH1000486.1"/>
    </source>
</evidence>
<dbReference type="Proteomes" id="UP000837803">
    <property type="component" value="Unassembled WGS sequence"/>
</dbReference>
<proteinExistence type="predicted"/>
<evidence type="ECO:0000256" key="1">
    <source>
        <dbReference type="ARBA" id="ARBA00022516"/>
    </source>
</evidence>
<dbReference type="GO" id="GO:0008770">
    <property type="term" value="F:[acyl-carrier-protein] phosphodiesterase activity"/>
    <property type="evidence" value="ECO:0007669"/>
    <property type="project" value="UniProtKB-EC"/>
</dbReference>
<keyword evidence="3" id="KW-0443">Lipid metabolism</keyword>
<sequence length="200" mass="23127">MNYLAHLALSHFSPDLQVGNFLGDILRGSEVDLLPAGIRRGVTMHRAIDRLTDADPDVRRLNRLLTVRHSRYAPVLSDVAFDYFLCLNWSQLMDVDIVAFRTRTYGNLQAAREHMPERAARHVDGMTKSDWLRLYTSAAGMQQVFLRMRPRMSQPHYLNDIDESLRELAPQFNRTLLLLFPRLQTLADTFRDPTQLPDPH</sequence>
<dbReference type="Pfam" id="PF04336">
    <property type="entry name" value="ACP_PD"/>
    <property type="match status" value="1"/>
</dbReference>
<organism evidence="4 5">
    <name type="scientific">Neolewinella maritima</name>
    <dbReference type="NCBI Taxonomy" id="1383882"/>
    <lineage>
        <taxon>Bacteria</taxon>
        <taxon>Pseudomonadati</taxon>
        <taxon>Bacteroidota</taxon>
        <taxon>Saprospiria</taxon>
        <taxon>Saprospirales</taxon>
        <taxon>Lewinellaceae</taxon>
        <taxon>Neolewinella</taxon>
    </lineage>
</organism>
<gene>
    <name evidence="4" type="primary">acpH</name>
    <name evidence="4" type="ORF">LEM8419_01639</name>
</gene>
<evidence type="ECO:0000256" key="3">
    <source>
        <dbReference type="ARBA" id="ARBA00023098"/>
    </source>
</evidence>
<evidence type="ECO:0000256" key="2">
    <source>
        <dbReference type="ARBA" id="ARBA00022801"/>
    </source>
</evidence>
<protein>
    <submittedName>
        <fullName evidence="4">Acyl carrier protein phosphodiesterase</fullName>
        <ecNumber evidence="4">3.1.4.14</ecNumber>
    </submittedName>
</protein>
<name>A0ABN8F1A7_9BACT</name>
<dbReference type="EMBL" id="CAKLPZ010000001">
    <property type="protein sequence ID" value="CAH1000486.1"/>
    <property type="molecule type" value="Genomic_DNA"/>
</dbReference>
<dbReference type="EC" id="3.1.4.14" evidence="4"/>
<dbReference type="PANTHER" id="PTHR38764:SF1">
    <property type="entry name" value="ACYL CARRIER PROTEIN PHOSPHODIESTERASE"/>
    <property type="match status" value="1"/>
</dbReference>
<reference evidence="4" key="1">
    <citation type="submission" date="2021-12" db="EMBL/GenBank/DDBJ databases">
        <authorList>
            <person name="Rodrigo-Torres L."/>
            <person name="Arahal R. D."/>
            <person name="Lucena T."/>
        </authorList>
    </citation>
    <scope>NUCLEOTIDE SEQUENCE</scope>
    <source>
        <strain evidence="4">CECT 8419</strain>
    </source>
</reference>
<keyword evidence="5" id="KW-1185">Reference proteome</keyword>
<dbReference type="PANTHER" id="PTHR38764">
    <property type="entry name" value="ACYL CARRIER PROTEIN PHOSPHODIESTERASE"/>
    <property type="match status" value="1"/>
</dbReference>